<evidence type="ECO:0000313" key="2">
    <source>
        <dbReference type="EMBL" id="MFC3127455.1"/>
    </source>
</evidence>
<sequence>MSLPEGASGPTLLDLMETEGMEPRTLAMLRLLLTQQAASTAPAAHPEVEELRARLVRLEGANTALLAFTECLAGALGACPACWGADPGCACGGAGHPGTFPPERGAFEAFVLPVIRALGPSPVVVRHRLRAAGPGTGPQAGPGFRPVTSFNREP</sequence>
<accession>A0ABV7G4M3</accession>
<name>A0ABV7G4M3_9PROT</name>
<comment type="caution">
    <text evidence="2">The sequence shown here is derived from an EMBL/GenBank/DDBJ whole genome shotgun (WGS) entry which is preliminary data.</text>
</comment>
<evidence type="ECO:0000313" key="3">
    <source>
        <dbReference type="Proteomes" id="UP001595593"/>
    </source>
</evidence>
<proteinExistence type="predicted"/>
<reference evidence="3" key="1">
    <citation type="journal article" date="2019" name="Int. J. Syst. Evol. Microbiol.">
        <title>The Global Catalogue of Microorganisms (GCM) 10K type strain sequencing project: providing services to taxonomists for standard genome sequencing and annotation.</title>
        <authorList>
            <consortium name="The Broad Institute Genomics Platform"/>
            <consortium name="The Broad Institute Genome Sequencing Center for Infectious Disease"/>
            <person name="Wu L."/>
            <person name="Ma J."/>
        </authorList>
    </citation>
    <scope>NUCLEOTIDE SEQUENCE [LARGE SCALE GENOMIC DNA]</scope>
    <source>
        <strain evidence="3">KCTC 52094</strain>
    </source>
</reference>
<dbReference type="RefSeq" id="WP_379599486.1">
    <property type="nucleotide sequence ID" value="NZ_JBHRTN010000026.1"/>
</dbReference>
<dbReference type="Proteomes" id="UP001595593">
    <property type="component" value="Unassembled WGS sequence"/>
</dbReference>
<keyword evidence="3" id="KW-1185">Reference proteome</keyword>
<feature type="region of interest" description="Disordered" evidence="1">
    <location>
        <begin position="131"/>
        <end position="154"/>
    </location>
</feature>
<gene>
    <name evidence="2" type="ORF">ACFOD4_20515</name>
</gene>
<dbReference type="EMBL" id="JBHRTN010000026">
    <property type="protein sequence ID" value="MFC3127455.1"/>
    <property type="molecule type" value="Genomic_DNA"/>
</dbReference>
<protein>
    <submittedName>
        <fullName evidence="2">Uncharacterized protein</fullName>
    </submittedName>
</protein>
<evidence type="ECO:0000256" key="1">
    <source>
        <dbReference type="SAM" id="MobiDB-lite"/>
    </source>
</evidence>
<organism evidence="2 3">
    <name type="scientific">Teichococcus globiformis</name>
    <dbReference type="NCBI Taxonomy" id="2307229"/>
    <lineage>
        <taxon>Bacteria</taxon>
        <taxon>Pseudomonadati</taxon>
        <taxon>Pseudomonadota</taxon>
        <taxon>Alphaproteobacteria</taxon>
        <taxon>Acetobacterales</taxon>
        <taxon>Roseomonadaceae</taxon>
        <taxon>Roseomonas</taxon>
    </lineage>
</organism>